<dbReference type="PANTHER" id="PTHR33048">
    <property type="entry name" value="PTH11-LIKE INTEGRAL MEMBRANE PROTEIN (AFU_ORTHOLOGUE AFUA_5G11245)"/>
    <property type="match status" value="1"/>
</dbReference>
<evidence type="ECO:0000313" key="8">
    <source>
        <dbReference type="EMBL" id="KAF2266500.1"/>
    </source>
</evidence>
<dbReference type="AlphaFoldDB" id="A0A9P4KHH2"/>
<evidence type="ECO:0000259" key="7">
    <source>
        <dbReference type="Pfam" id="PF20684"/>
    </source>
</evidence>
<dbReference type="Proteomes" id="UP000800093">
    <property type="component" value="Unassembled WGS sequence"/>
</dbReference>
<keyword evidence="9" id="KW-1185">Reference proteome</keyword>
<feature type="transmembrane region" description="Helical" evidence="6">
    <location>
        <begin position="132"/>
        <end position="158"/>
    </location>
</feature>
<feature type="transmembrane region" description="Helical" evidence="6">
    <location>
        <begin position="178"/>
        <end position="199"/>
    </location>
</feature>
<dbReference type="PANTHER" id="PTHR33048:SF47">
    <property type="entry name" value="INTEGRAL MEMBRANE PROTEIN-RELATED"/>
    <property type="match status" value="1"/>
</dbReference>
<dbReference type="Pfam" id="PF20684">
    <property type="entry name" value="Fung_rhodopsin"/>
    <property type="match status" value="1"/>
</dbReference>
<proteinExistence type="inferred from homology"/>
<name>A0A9P4KHH2_9PLEO</name>
<feature type="transmembrane region" description="Helical" evidence="6">
    <location>
        <begin position="211"/>
        <end position="232"/>
    </location>
</feature>
<evidence type="ECO:0000256" key="2">
    <source>
        <dbReference type="ARBA" id="ARBA00022692"/>
    </source>
</evidence>
<feature type="transmembrane region" description="Helical" evidence="6">
    <location>
        <begin position="53"/>
        <end position="76"/>
    </location>
</feature>
<organism evidence="8 9">
    <name type="scientific">Lojkania enalia</name>
    <dbReference type="NCBI Taxonomy" id="147567"/>
    <lineage>
        <taxon>Eukaryota</taxon>
        <taxon>Fungi</taxon>
        <taxon>Dikarya</taxon>
        <taxon>Ascomycota</taxon>
        <taxon>Pezizomycotina</taxon>
        <taxon>Dothideomycetes</taxon>
        <taxon>Pleosporomycetidae</taxon>
        <taxon>Pleosporales</taxon>
        <taxon>Pleosporales incertae sedis</taxon>
        <taxon>Lojkania</taxon>
    </lineage>
</organism>
<keyword evidence="4 6" id="KW-0472">Membrane</keyword>
<sequence length="348" mass="38617">MMSLQVRQSDIFSSYRARVILGVVIAFLFSSFSSLVLRFTGKRIKRTNISPEDLVIVLAQVVVCALAVTIILQLVLGNAGHHSIYAPSKVAQALKLGIVVQALHAASLGLIEISLCLFYIRIFDFRYIHIFSWSMIAIVLAWVCGTMLYTMLACRPLAFSWDPTVQGGHCHSNKLLPYVLIGTLHAIADITLFLLPLPILWGMKVSLADRIALMCVFGAGIITIVIGILRVVCLTRVSFTDISYTGAYVLVWSMAEPAIGISVACAPLFRPIFHCVFEDGSSDSDIELQVPNLRLFEMQSESDSLTSFVDPNVHISRRIGRHGSYVATQYHETGNWSQVSFHERHNED</sequence>
<protein>
    <recommendedName>
        <fullName evidence="7">Rhodopsin domain-containing protein</fullName>
    </recommendedName>
</protein>
<evidence type="ECO:0000256" key="3">
    <source>
        <dbReference type="ARBA" id="ARBA00022989"/>
    </source>
</evidence>
<feature type="transmembrane region" description="Helical" evidence="6">
    <location>
        <begin position="96"/>
        <end position="120"/>
    </location>
</feature>
<keyword evidence="3 6" id="KW-1133">Transmembrane helix</keyword>
<evidence type="ECO:0000313" key="9">
    <source>
        <dbReference type="Proteomes" id="UP000800093"/>
    </source>
</evidence>
<dbReference type="InterPro" id="IPR052337">
    <property type="entry name" value="SAT4-like"/>
</dbReference>
<dbReference type="GO" id="GO:0016020">
    <property type="term" value="C:membrane"/>
    <property type="evidence" value="ECO:0007669"/>
    <property type="project" value="UniProtKB-SubCell"/>
</dbReference>
<reference evidence="9" key="1">
    <citation type="journal article" date="2020" name="Stud. Mycol.">
        <title>101 Dothideomycetes genomes: A test case for predicting lifestyles and emergence of pathogens.</title>
        <authorList>
            <person name="Haridas S."/>
            <person name="Albert R."/>
            <person name="Binder M."/>
            <person name="Bloem J."/>
            <person name="LaButti K."/>
            <person name="Salamov A."/>
            <person name="Andreopoulos B."/>
            <person name="Baker S."/>
            <person name="Barry K."/>
            <person name="Bills G."/>
            <person name="Bluhm B."/>
            <person name="Cannon C."/>
            <person name="Castanera R."/>
            <person name="Culley D."/>
            <person name="Daum C."/>
            <person name="Ezra D."/>
            <person name="Gonzalez J."/>
            <person name="Henrissat B."/>
            <person name="Kuo A."/>
            <person name="Liang C."/>
            <person name="Lipzen A."/>
            <person name="Lutzoni F."/>
            <person name="Magnuson J."/>
            <person name="Mondo S."/>
            <person name="Nolan M."/>
            <person name="Ohm R."/>
            <person name="Pangilinan J."/>
            <person name="Park H.-J."/>
            <person name="Ramirez L."/>
            <person name="Alfaro M."/>
            <person name="Sun H."/>
            <person name="Tritt A."/>
            <person name="Yoshinaga Y."/>
            <person name="Zwiers L.-H."/>
            <person name="Turgeon B."/>
            <person name="Goodwin S."/>
            <person name="Spatafora J."/>
            <person name="Crous P."/>
            <person name="Grigoriev I."/>
        </authorList>
    </citation>
    <scope>NUCLEOTIDE SEQUENCE [LARGE SCALE GENOMIC DNA]</scope>
    <source>
        <strain evidence="9">CBS 304.66</strain>
    </source>
</reference>
<evidence type="ECO:0000256" key="1">
    <source>
        <dbReference type="ARBA" id="ARBA00004141"/>
    </source>
</evidence>
<accession>A0A9P4KHH2</accession>
<comment type="caution">
    <text evidence="8">The sequence shown here is derived from an EMBL/GenBank/DDBJ whole genome shotgun (WGS) entry which is preliminary data.</text>
</comment>
<comment type="subcellular location">
    <subcellularLocation>
        <location evidence="1">Membrane</location>
        <topology evidence="1">Multi-pass membrane protein</topology>
    </subcellularLocation>
</comment>
<evidence type="ECO:0000256" key="6">
    <source>
        <dbReference type="SAM" id="Phobius"/>
    </source>
</evidence>
<feature type="domain" description="Rhodopsin" evidence="7">
    <location>
        <begin position="37"/>
        <end position="274"/>
    </location>
</feature>
<keyword evidence="2 6" id="KW-0812">Transmembrane</keyword>
<gene>
    <name evidence="8" type="ORF">CC78DRAFT_531612</name>
</gene>
<dbReference type="InterPro" id="IPR049326">
    <property type="entry name" value="Rhodopsin_dom_fungi"/>
</dbReference>
<feature type="transmembrane region" description="Helical" evidence="6">
    <location>
        <begin position="20"/>
        <end position="41"/>
    </location>
</feature>
<comment type="similarity">
    <text evidence="5">Belongs to the SAT4 family.</text>
</comment>
<evidence type="ECO:0000256" key="4">
    <source>
        <dbReference type="ARBA" id="ARBA00023136"/>
    </source>
</evidence>
<dbReference type="OrthoDB" id="10017208at2759"/>
<evidence type="ECO:0000256" key="5">
    <source>
        <dbReference type="ARBA" id="ARBA00038359"/>
    </source>
</evidence>
<dbReference type="EMBL" id="ML986598">
    <property type="protein sequence ID" value="KAF2266500.1"/>
    <property type="molecule type" value="Genomic_DNA"/>
</dbReference>